<evidence type="ECO:0000256" key="1">
    <source>
        <dbReference type="SAM" id="Coils"/>
    </source>
</evidence>
<protein>
    <submittedName>
        <fullName evidence="2">Uncharacterized protein</fullName>
    </submittedName>
</protein>
<keyword evidence="1" id="KW-0175">Coiled coil</keyword>
<dbReference type="EMBL" id="BMAV01017341">
    <property type="protein sequence ID" value="GFY68910.1"/>
    <property type="molecule type" value="Genomic_DNA"/>
</dbReference>
<gene>
    <name evidence="2" type="primary">AVEN_263158_1</name>
    <name evidence="2" type="ORF">TNIN_182151</name>
</gene>
<comment type="caution">
    <text evidence="2">The sequence shown here is derived from an EMBL/GenBank/DDBJ whole genome shotgun (WGS) entry which is preliminary data.</text>
</comment>
<dbReference type="OrthoDB" id="6432083at2759"/>
<organism evidence="2 3">
    <name type="scientific">Trichonephila inaurata madagascariensis</name>
    <dbReference type="NCBI Taxonomy" id="2747483"/>
    <lineage>
        <taxon>Eukaryota</taxon>
        <taxon>Metazoa</taxon>
        <taxon>Ecdysozoa</taxon>
        <taxon>Arthropoda</taxon>
        <taxon>Chelicerata</taxon>
        <taxon>Arachnida</taxon>
        <taxon>Araneae</taxon>
        <taxon>Araneomorphae</taxon>
        <taxon>Entelegynae</taxon>
        <taxon>Araneoidea</taxon>
        <taxon>Nephilidae</taxon>
        <taxon>Trichonephila</taxon>
        <taxon>Trichonephila inaurata</taxon>
    </lineage>
</organism>
<feature type="coiled-coil region" evidence="1">
    <location>
        <begin position="344"/>
        <end position="371"/>
    </location>
</feature>
<reference evidence="2" key="1">
    <citation type="submission" date="2020-08" db="EMBL/GenBank/DDBJ databases">
        <title>Multicomponent nature underlies the extraordinary mechanical properties of spider dragline silk.</title>
        <authorList>
            <person name="Kono N."/>
            <person name="Nakamura H."/>
            <person name="Mori M."/>
            <person name="Yoshida Y."/>
            <person name="Ohtoshi R."/>
            <person name="Malay A.D."/>
            <person name="Moran D.A.P."/>
            <person name="Tomita M."/>
            <person name="Numata K."/>
            <person name="Arakawa K."/>
        </authorList>
    </citation>
    <scope>NUCLEOTIDE SEQUENCE</scope>
</reference>
<proteinExistence type="predicted"/>
<evidence type="ECO:0000313" key="2">
    <source>
        <dbReference type="EMBL" id="GFY68910.1"/>
    </source>
</evidence>
<dbReference type="Proteomes" id="UP000886998">
    <property type="component" value="Unassembled WGS sequence"/>
</dbReference>
<sequence>MNDKHSVSHAHSYWITERNSIDGQSVCQHDLFSSNLGNDIFKFILEKNSETMHFSREERKEVFSFFNDILSTYSEPVYYENLRGHVSRASDVIRQYVLKRCKGDNFLEYFLHRKNYFIVEQGYVILKKNFNLISNKNSSCSPKNKCKGKIFKRSSSLTSNQSFSSALSRKSSIVDGKREYENIAINYFKNRLIRKKKERLSSLERGELPKKVKRHIQNYYKNKVNAFLSDFPDKFNIDENEIVSLVTRTLLETYPGTTKNERGSVIIDSEILEALHYLECITYFAKVLKTLPQPFPIEKLGGCFSQASKEVKEHIKCNYRNFKCFFDDPTLIFQKNKSERVSLSKDYERLMKKAEKIIRDAEKELQKNDHSKPVITLKSRINFILQPQITPLYSPTCFEQRQTSINTISSNEEVLSHDEMLDVREVFDEILKSKNHIKAETKKLTEILSDKLLNGKEIPCLCDTNISNADIQKSGHVEDILLRCIFTVELYCLEFIEKEIEYIEKYEPEAVKYFMEILDSQSTRIWTLTSLHGTLGHNREIAHFMKKVYKGEKFCSFFQKYRQFSIKNTYISLTSRNETDCPGSFNSLSLHSKTKNKSSLNDTYESSDFKELIRKQNFNINQMSNSINLSNNSTSCLSECLKESIDIIKNAIANDEEIHYFEVLKMIPVSVLQAITDTKNDSRFIINTLQESGQFVLKSGMIGIYCKSVDLENYNVENISVPTDTINKDKVKIANGSGISKELFSQQNVMNGIDSVDGSFPQCSITKTASSDKCVEELQCEFEQFSEILQTGMDYENHVGENENFITIEKDKETTSENTIKYNLNDIPDTLHMQPASENSAHSEHSYSEKVTESDLSIEDEKTNLNHLSTYNSVENILGDNLSGVIKEDVRANKESINLDFAKKNLNIDEILMNDKNFNLDKESEDLTVCGKQSNVIYKFKSDLLHSFSDLNEENDEEIINISNEYVIPNDIECVEKSPVSPTSENFLPNKHETYSNQDLCFSPICEDMKFNKSEVQLNESEIVGTAMNAEDSDESVAKIIEMPIDLNVSYDEKGKDISVSIMPVNLFSELTTIKSEDMCEEYVKYNEIQNNISLQSTNSDLFKDSKNKFSTVFNNTYKTSKISKEKYFQVNVPEILDFDIADNQSQFEGSLTTATDISTSENCNADQVLNAANANVILDTKKSHICASEKFSVTSSYSNDLNIEIPTEKNGEVDQHFETLQELLSKTETYKSSTKLPDSFKILKNSTICKLNDNEESISYPMQPIAAKIIILSNESCIAVSEINQRTQSIYFRKCVFQCDHQDDCSDCFNSLKIGDKISCFVPLVEISHKIWIAFLVSKDSTENFVEFDVNKSLQYDGKMFSYPSNNFKSVSIQTENSTSELGCQTEFLSNYLIPYKDSTKSFKTTKTVKCQVNAIPVTNVFTQTENETKTCDTQTEISDIETSFHKKIAVCQTDISGNIKKYAETEDILCQTDLSGSVIKVMKNFHTGCQTFSTGPIMMLAHHPM</sequence>
<evidence type="ECO:0000313" key="3">
    <source>
        <dbReference type="Proteomes" id="UP000886998"/>
    </source>
</evidence>
<accession>A0A8X6YDM3</accession>
<keyword evidence="3" id="KW-1185">Reference proteome</keyword>
<name>A0A8X6YDM3_9ARAC</name>